<dbReference type="AlphaFoldDB" id="A0AAV4X988"/>
<accession>A0AAV4X988</accession>
<protein>
    <submittedName>
        <fullName evidence="1">Uncharacterized protein</fullName>
    </submittedName>
</protein>
<reference evidence="1 2" key="1">
    <citation type="submission" date="2021-06" db="EMBL/GenBank/DDBJ databases">
        <title>Caerostris darwini draft genome.</title>
        <authorList>
            <person name="Kono N."/>
            <person name="Arakawa K."/>
        </authorList>
    </citation>
    <scope>NUCLEOTIDE SEQUENCE [LARGE SCALE GENOMIC DNA]</scope>
</reference>
<evidence type="ECO:0000313" key="2">
    <source>
        <dbReference type="Proteomes" id="UP001054837"/>
    </source>
</evidence>
<evidence type="ECO:0000313" key="1">
    <source>
        <dbReference type="EMBL" id="GIY91164.1"/>
    </source>
</evidence>
<proteinExistence type="predicted"/>
<name>A0AAV4X988_9ARAC</name>
<organism evidence="1 2">
    <name type="scientific">Caerostris darwini</name>
    <dbReference type="NCBI Taxonomy" id="1538125"/>
    <lineage>
        <taxon>Eukaryota</taxon>
        <taxon>Metazoa</taxon>
        <taxon>Ecdysozoa</taxon>
        <taxon>Arthropoda</taxon>
        <taxon>Chelicerata</taxon>
        <taxon>Arachnida</taxon>
        <taxon>Araneae</taxon>
        <taxon>Araneomorphae</taxon>
        <taxon>Entelegynae</taxon>
        <taxon>Araneoidea</taxon>
        <taxon>Araneidae</taxon>
        <taxon>Caerostris</taxon>
    </lineage>
</organism>
<comment type="caution">
    <text evidence="1">The sequence shown here is derived from an EMBL/GenBank/DDBJ whole genome shotgun (WGS) entry which is preliminary data.</text>
</comment>
<dbReference type="Proteomes" id="UP001054837">
    <property type="component" value="Unassembled WGS sequence"/>
</dbReference>
<dbReference type="EMBL" id="BPLQ01015729">
    <property type="protein sequence ID" value="GIY91164.1"/>
    <property type="molecule type" value="Genomic_DNA"/>
</dbReference>
<sequence length="106" mass="12213">MRNVLRYNQLFKRKEKLPAALLSSEVMQARMASFEMLRSSSISKSASFSNNEAWTKYFYLKMLRVWMELKCKSSITLSSTIPLQILCKGAHFPAAFDVLGLIKTFH</sequence>
<gene>
    <name evidence="1" type="ORF">CDAR_444171</name>
</gene>
<keyword evidence="2" id="KW-1185">Reference proteome</keyword>